<accession>D1YZJ4</accession>
<reference evidence="3" key="3">
    <citation type="journal article" date="2011" name="PLoS ONE">
        <title>Genome sequence of a mesophilic hydrogenotrophic methanogen Methanocella paludicola, the first cultivated representative of the order Methanocellales.</title>
        <authorList>
            <person name="Sakai S."/>
            <person name="Takaki Y."/>
            <person name="Shimamura S."/>
            <person name="Sekine M."/>
            <person name="Tajima T."/>
            <person name="Kosugi H."/>
            <person name="Ichikawa N."/>
            <person name="Tasumi E."/>
            <person name="Hiraki A.T."/>
            <person name="Shimizu A."/>
            <person name="Kato Y."/>
            <person name="Nishiko R."/>
            <person name="Mori K."/>
            <person name="Fujita N."/>
            <person name="Imachi H."/>
            <person name="Takai K."/>
        </authorList>
    </citation>
    <scope>NUCLEOTIDE SEQUENCE [LARGE SCALE GENOMIC DNA]</scope>
    <source>
        <strain evidence="3">DSM 17711 / JCM 13418 / NBRC 101707 / SANAE</strain>
    </source>
</reference>
<dbReference type="SMART" id="SM00327">
    <property type="entry name" value="VWA"/>
    <property type="match status" value="1"/>
</dbReference>
<dbReference type="RefSeq" id="WP_012900544.1">
    <property type="nucleotide sequence ID" value="NC_013665.1"/>
</dbReference>
<dbReference type="PROSITE" id="PS50234">
    <property type="entry name" value="VWFA"/>
    <property type="match status" value="1"/>
</dbReference>
<name>D1YZJ4_METPS</name>
<proteinExistence type="predicted"/>
<dbReference type="PANTHER" id="PTHR36846:SF1">
    <property type="entry name" value="PROTEIN VIAA"/>
    <property type="match status" value="1"/>
</dbReference>
<dbReference type="STRING" id="304371.MCP_1794"/>
<evidence type="ECO:0000259" key="1">
    <source>
        <dbReference type="PROSITE" id="PS50234"/>
    </source>
</evidence>
<dbReference type="GO" id="GO:0005829">
    <property type="term" value="C:cytosol"/>
    <property type="evidence" value="ECO:0007669"/>
    <property type="project" value="TreeGrafter"/>
</dbReference>
<evidence type="ECO:0000313" key="2">
    <source>
        <dbReference type="EMBL" id="BAI61866.1"/>
    </source>
</evidence>
<dbReference type="InterPro" id="IPR002035">
    <property type="entry name" value="VWF_A"/>
</dbReference>
<dbReference type="InterPro" id="IPR036465">
    <property type="entry name" value="vWFA_dom_sf"/>
</dbReference>
<keyword evidence="3" id="KW-1185">Reference proteome</keyword>
<protein>
    <recommendedName>
        <fullName evidence="1">VWFA domain-containing protein</fullName>
    </recommendedName>
</protein>
<reference evidence="2 3" key="1">
    <citation type="journal article" date="2007" name="Appl. Environ. Microbiol.">
        <title>Isolation of key methanogens for global methane emission from rice paddy fields: a novel isolate affiliated with the clone cluster rice cluster I.</title>
        <authorList>
            <person name="Sakai S."/>
            <person name="Imachi H."/>
            <person name="Sekiguchi Y."/>
            <person name="Ohashi A."/>
            <person name="Harada H."/>
            <person name="Kamagata Y."/>
        </authorList>
    </citation>
    <scope>NUCLEOTIDE SEQUENCE [LARGE SCALE GENOMIC DNA]</scope>
    <source>
        <strain evidence="3">DSM 17711 / JCM 13418 / NBRC 101707 / SANAE</strain>
    </source>
</reference>
<organism evidence="2 3">
    <name type="scientific">Methanocella paludicola (strain DSM 17711 / JCM 13418 / NBRC 101707 / SANAE)</name>
    <dbReference type="NCBI Taxonomy" id="304371"/>
    <lineage>
        <taxon>Archaea</taxon>
        <taxon>Methanobacteriati</taxon>
        <taxon>Methanobacteriota</taxon>
        <taxon>Stenosarchaea group</taxon>
        <taxon>Methanomicrobia</taxon>
        <taxon>Methanocellales</taxon>
        <taxon>Methanocellaceae</taxon>
        <taxon>Methanocella</taxon>
    </lineage>
</organism>
<dbReference type="OrthoDB" id="64524at2157"/>
<dbReference type="Gene3D" id="3.40.50.410">
    <property type="entry name" value="von Willebrand factor, type A domain"/>
    <property type="match status" value="1"/>
</dbReference>
<dbReference type="CDD" id="cd01462">
    <property type="entry name" value="VWA_YIEM_type"/>
    <property type="match status" value="1"/>
</dbReference>
<dbReference type="Pfam" id="PF13519">
    <property type="entry name" value="VWA_2"/>
    <property type="match status" value="1"/>
</dbReference>
<dbReference type="InParanoid" id="D1YZJ4"/>
<dbReference type="EMBL" id="AP011532">
    <property type="protein sequence ID" value="BAI61866.1"/>
    <property type="molecule type" value="Genomic_DNA"/>
</dbReference>
<dbReference type="GeneID" id="8681686"/>
<sequence>MSAAGAFEAALDEDEIREVITQPRNIPRRKREEIASILYREIVLGEDYEVRDIARFIEHYGVFYLILVSLKGSDDWAHVKKLASVSSISALIMLRIVLEQIFDMLDDFSRFEPELKKLARGKMAFYYQQFKAILESTLDLWHRRTSKETPRSTRRAAQEKVDIVERVSRFENDKASRKFLDLLAGSVLLSGIMGQVSNVEDHLESLEMLSLLYPGRGWDRSMLELHRVYFANLHKYSKIVERNEDLKKILDTIGRIEMEYGSRRLSLSSYSHSEVYSVTTSGDLQHMLPVESVKLQDETLRNLFFAHWMEKKLLTYELKGVNWTDDSKKNRGPMVAMVDTSGSMHGDPEIVAKSIILALVRRMMKESRDVKVYLFSSEGQTHEIEITDNKKMATEFLDFLSYTFEGGTDFDTALREGVESLKKKQYVNADILFITDGLSVVNDKYVISGLEQMKRENGTRLFTIIVGNDNAGGIDRFSDHIFILGKADHWDPENGPANAIRLISAR</sequence>
<dbReference type="Proteomes" id="UP000001882">
    <property type="component" value="Chromosome"/>
</dbReference>
<reference evidence="2 3" key="2">
    <citation type="journal article" date="2008" name="Int. J. Syst. Evol. Microbiol.">
        <title>Methanocella paludicola gen. nov., sp. nov., a methane-producing archaeon, the first isolate of the lineage 'Rice Cluster I', and proposal of the new archaeal order Methanocellales ord. nov.</title>
        <authorList>
            <person name="Sakai S."/>
            <person name="Imachi H."/>
            <person name="Hanada S."/>
            <person name="Ohashi A."/>
            <person name="Harada H."/>
            <person name="Kamagata Y."/>
        </authorList>
    </citation>
    <scope>NUCLEOTIDE SEQUENCE [LARGE SCALE GENOMIC DNA]</scope>
    <source>
        <strain evidence="3">DSM 17711 / JCM 13418 / NBRC 101707 / SANAE</strain>
    </source>
</reference>
<evidence type="ECO:0000313" key="3">
    <source>
        <dbReference type="Proteomes" id="UP000001882"/>
    </source>
</evidence>
<feature type="domain" description="VWFA" evidence="1">
    <location>
        <begin position="333"/>
        <end position="469"/>
    </location>
</feature>
<dbReference type="PANTHER" id="PTHR36846">
    <property type="entry name" value="PROTEIN VIAA"/>
    <property type="match status" value="1"/>
</dbReference>
<dbReference type="AlphaFoldDB" id="D1YZJ4"/>
<gene>
    <name evidence="2" type="ordered locus">MCP_1794</name>
</gene>
<dbReference type="KEGG" id="mpd:MCP_1794"/>
<dbReference type="SUPFAM" id="SSF53300">
    <property type="entry name" value="vWA-like"/>
    <property type="match status" value="1"/>
</dbReference>
<dbReference type="eggNOG" id="arCOG00443">
    <property type="taxonomic scope" value="Archaea"/>
</dbReference>